<evidence type="ECO:0000313" key="1">
    <source>
        <dbReference type="EMBL" id="ORY27018.1"/>
    </source>
</evidence>
<gene>
    <name evidence="1" type="ORF">LY90DRAFT_705958</name>
</gene>
<dbReference type="EMBL" id="MCOG01000196">
    <property type="protein sequence ID" value="ORY27018.1"/>
    <property type="molecule type" value="Genomic_DNA"/>
</dbReference>
<reference evidence="1 2" key="1">
    <citation type="submission" date="2016-08" db="EMBL/GenBank/DDBJ databases">
        <title>A Parts List for Fungal Cellulosomes Revealed by Comparative Genomics.</title>
        <authorList>
            <consortium name="DOE Joint Genome Institute"/>
            <person name="Haitjema C.H."/>
            <person name="Gilmore S.P."/>
            <person name="Henske J.K."/>
            <person name="Solomon K.V."/>
            <person name="De Groot R."/>
            <person name="Kuo A."/>
            <person name="Mondo S.J."/>
            <person name="Salamov A.A."/>
            <person name="Labutti K."/>
            <person name="Zhao Z."/>
            <person name="Chiniquy J."/>
            <person name="Barry K."/>
            <person name="Brewer H.M."/>
            <person name="Purvine S.O."/>
            <person name="Wright A.T."/>
            <person name="Boxma B."/>
            <person name="Van Alen T."/>
            <person name="Hackstein J.H."/>
            <person name="Baker S.E."/>
            <person name="Grigoriev I.V."/>
            <person name="O'Malley M.A."/>
        </authorList>
    </citation>
    <scope>NUCLEOTIDE SEQUENCE [LARGE SCALE GENOMIC DNA]</scope>
    <source>
        <strain evidence="1 2">G1</strain>
    </source>
</reference>
<sequence length="352" mass="40442">MNISSPEIVDINTNPNNLKLFPTTSLINVTPINPLENESINDITIEDNILSNNISTPRRTFDTISNINDYLTHSYSYNNNDRVRELYQYHQHQNNISFNNNNSSKRFPSLKKPKPLPLFERQNSITSTIGSVTSMIKRHYSIRSKSYYSSSNSKIPSILIQNNIPLHFINEELDNTTPSIIEHSQSVNSSITENNQNTKPRLNYLSSSSNKIKFDEDLPITDILIPSSLYSSSSKTVLCNNSYENYIYNDSKNEEFVNTINNIELNNMYKENYDSNRIFPIGYNTKTHEESIYSLSSYSGYSDNISYNAGNLVEEPETITNNHCINSDRNLEKLNMNSLDISTLNIEYKKEE</sequence>
<dbReference type="AlphaFoldDB" id="A0A1Y2AWT0"/>
<protein>
    <submittedName>
        <fullName evidence="1">Uncharacterized protein</fullName>
    </submittedName>
</protein>
<comment type="caution">
    <text evidence="1">The sequence shown here is derived from an EMBL/GenBank/DDBJ whole genome shotgun (WGS) entry which is preliminary data.</text>
</comment>
<accession>A0A1Y2AWT0</accession>
<dbReference type="Proteomes" id="UP000193920">
    <property type="component" value="Unassembled WGS sequence"/>
</dbReference>
<evidence type="ECO:0000313" key="2">
    <source>
        <dbReference type="Proteomes" id="UP000193920"/>
    </source>
</evidence>
<name>A0A1Y2AWT0_9FUNG</name>
<organism evidence="1 2">
    <name type="scientific">Neocallimastix californiae</name>
    <dbReference type="NCBI Taxonomy" id="1754190"/>
    <lineage>
        <taxon>Eukaryota</taxon>
        <taxon>Fungi</taxon>
        <taxon>Fungi incertae sedis</taxon>
        <taxon>Chytridiomycota</taxon>
        <taxon>Chytridiomycota incertae sedis</taxon>
        <taxon>Neocallimastigomycetes</taxon>
        <taxon>Neocallimastigales</taxon>
        <taxon>Neocallimastigaceae</taxon>
        <taxon>Neocallimastix</taxon>
    </lineage>
</organism>
<proteinExistence type="predicted"/>
<dbReference type="OrthoDB" id="2157466at2759"/>
<keyword evidence="2" id="KW-1185">Reference proteome</keyword>